<dbReference type="NCBIfam" id="NF006384">
    <property type="entry name" value="PRK08628.1"/>
    <property type="match status" value="1"/>
</dbReference>
<dbReference type="Gene3D" id="3.40.50.720">
    <property type="entry name" value="NAD(P)-binding Rossmann-like Domain"/>
    <property type="match status" value="1"/>
</dbReference>
<evidence type="ECO:0000256" key="3">
    <source>
        <dbReference type="ARBA" id="ARBA00023027"/>
    </source>
</evidence>
<feature type="domain" description="Ketoreductase" evidence="4">
    <location>
        <begin position="8"/>
        <end position="186"/>
    </location>
</feature>
<dbReference type="InterPro" id="IPR002347">
    <property type="entry name" value="SDR_fam"/>
</dbReference>
<dbReference type="PANTHER" id="PTHR24321">
    <property type="entry name" value="DEHYDROGENASES, SHORT CHAIN"/>
    <property type="match status" value="1"/>
</dbReference>
<evidence type="ECO:0000313" key="6">
    <source>
        <dbReference type="Proteomes" id="UP001380822"/>
    </source>
</evidence>
<accession>A0ABU7ZIS4</accession>
<keyword evidence="2" id="KW-0560">Oxidoreductase</keyword>
<dbReference type="CDD" id="cd05233">
    <property type="entry name" value="SDR_c"/>
    <property type="match status" value="1"/>
</dbReference>
<dbReference type="PRINTS" id="PR00080">
    <property type="entry name" value="SDRFAMILY"/>
</dbReference>
<reference evidence="5 6" key="1">
    <citation type="submission" date="2024-02" db="EMBL/GenBank/DDBJ databases">
        <title>A new putative Pannonibacter species isolated from two cases of bloodstream infections in paediatric patients.</title>
        <authorList>
            <person name="Castellana S."/>
            <person name="De Laurentiis V."/>
            <person name="Grassi M."/>
            <person name="De Leonardis F."/>
            <person name="Mosca A."/>
            <person name="De Carlo C."/>
            <person name="Sparapano E."/>
            <person name="Ronga L."/>
            <person name="Santacroce L."/>
            <person name="Chironna M."/>
            <person name="De Robertis A."/>
            <person name="Bianco A."/>
            <person name="Del Sambro L."/>
            <person name="Capozzi L."/>
            <person name="Parisi A."/>
        </authorList>
    </citation>
    <scope>NUCLEOTIDE SEQUENCE [LARGE SCALE GENOMIC DNA]</scope>
    <source>
        <strain evidence="5 6">Pt2</strain>
    </source>
</reference>
<organism evidence="5 6">
    <name type="scientific">Pannonibacter anstelovis</name>
    <dbReference type="NCBI Taxonomy" id="3121537"/>
    <lineage>
        <taxon>Bacteria</taxon>
        <taxon>Pseudomonadati</taxon>
        <taxon>Pseudomonadota</taxon>
        <taxon>Alphaproteobacteria</taxon>
        <taxon>Hyphomicrobiales</taxon>
        <taxon>Stappiaceae</taxon>
        <taxon>Pannonibacter</taxon>
    </lineage>
</organism>
<gene>
    <name evidence="5" type="ORF">V6L76_02630</name>
</gene>
<dbReference type="Pfam" id="PF13561">
    <property type="entry name" value="adh_short_C2"/>
    <property type="match status" value="1"/>
</dbReference>
<dbReference type="SUPFAM" id="SSF51735">
    <property type="entry name" value="NAD(P)-binding Rossmann-fold domains"/>
    <property type="match status" value="1"/>
</dbReference>
<evidence type="ECO:0000256" key="2">
    <source>
        <dbReference type="ARBA" id="ARBA00023002"/>
    </source>
</evidence>
<comment type="similarity">
    <text evidence="1">Belongs to the short-chain dehydrogenases/reductases (SDR) family.</text>
</comment>
<name>A0ABU7ZIS4_9HYPH</name>
<proteinExistence type="inferred from homology"/>
<dbReference type="RefSeq" id="WP_334249954.1">
    <property type="nucleotide sequence ID" value="NZ_JBAKBE010000001.1"/>
</dbReference>
<evidence type="ECO:0000313" key="5">
    <source>
        <dbReference type="EMBL" id="MEH0095129.1"/>
    </source>
</evidence>
<protein>
    <submittedName>
        <fullName evidence="5">SDR family oxidoreductase</fullName>
    </submittedName>
</protein>
<dbReference type="EMBL" id="JBAKBE010000001">
    <property type="protein sequence ID" value="MEH0095129.1"/>
    <property type="molecule type" value="Genomic_DNA"/>
</dbReference>
<keyword evidence="3" id="KW-0520">NAD</keyword>
<evidence type="ECO:0000259" key="4">
    <source>
        <dbReference type="SMART" id="SM00822"/>
    </source>
</evidence>
<dbReference type="InterPro" id="IPR036291">
    <property type="entry name" value="NAD(P)-bd_dom_sf"/>
</dbReference>
<dbReference type="PANTHER" id="PTHR24321:SF8">
    <property type="entry name" value="ESTRADIOL 17-BETA-DEHYDROGENASE 8-RELATED"/>
    <property type="match status" value="1"/>
</dbReference>
<dbReference type="SMART" id="SM00822">
    <property type="entry name" value="PKS_KR"/>
    <property type="match status" value="1"/>
</dbReference>
<keyword evidence="6" id="KW-1185">Reference proteome</keyword>
<evidence type="ECO:0000256" key="1">
    <source>
        <dbReference type="ARBA" id="ARBA00006484"/>
    </source>
</evidence>
<dbReference type="InterPro" id="IPR057326">
    <property type="entry name" value="KR_dom"/>
</dbReference>
<dbReference type="Proteomes" id="UP001380822">
    <property type="component" value="Unassembled WGS sequence"/>
</dbReference>
<comment type="caution">
    <text evidence="5">The sequence shown here is derived from an EMBL/GenBank/DDBJ whole genome shotgun (WGS) entry which is preliminary data.</text>
</comment>
<dbReference type="PRINTS" id="PR00081">
    <property type="entry name" value="GDHRDH"/>
</dbReference>
<sequence>MDLGLKDKVIIVTGGASGIGAAVTEILAEEGAIPVIATRREPEAAFMARITALSPQASFIQAELSRDEDCAAVISTCRARYGRIDGLVNNAGANDSVGLDAGPEAFRASLDRNLVHYYTLMHHALADLKASKGAVVNVSSKTAVTGQGNTSAYVAAKAAQLGLTREWAAELAKDGVRVNAVLPAEVMTPLYENWLKSFPDPEERLAEIEGRIPFGARMTTPRELADTVVFLLSSRSSHTTGQWVFPDGGYTHLDRALRG</sequence>